<comment type="caution">
    <text evidence="2">The sequence shown here is derived from an EMBL/GenBank/DDBJ whole genome shotgun (WGS) entry which is preliminary data.</text>
</comment>
<reference evidence="2" key="1">
    <citation type="submission" date="2017-07" db="EMBL/GenBank/DDBJ databases">
        <title>Taro Niue Genome Assembly and Annotation.</title>
        <authorList>
            <person name="Atibalentja N."/>
            <person name="Keating K."/>
            <person name="Fields C.J."/>
        </authorList>
    </citation>
    <scope>NUCLEOTIDE SEQUENCE</scope>
    <source>
        <strain evidence="2">Niue_2</strain>
        <tissue evidence="2">Leaf</tissue>
    </source>
</reference>
<accession>A0A843VPB3</accession>
<organism evidence="2 3">
    <name type="scientific">Colocasia esculenta</name>
    <name type="common">Wild taro</name>
    <name type="synonym">Arum esculentum</name>
    <dbReference type="NCBI Taxonomy" id="4460"/>
    <lineage>
        <taxon>Eukaryota</taxon>
        <taxon>Viridiplantae</taxon>
        <taxon>Streptophyta</taxon>
        <taxon>Embryophyta</taxon>
        <taxon>Tracheophyta</taxon>
        <taxon>Spermatophyta</taxon>
        <taxon>Magnoliopsida</taxon>
        <taxon>Liliopsida</taxon>
        <taxon>Araceae</taxon>
        <taxon>Aroideae</taxon>
        <taxon>Colocasieae</taxon>
        <taxon>Colocasia</taxon>
    </lineage>
</organism>
<evidence type="ECO:0008006" key="4">
    <source>
        <dbReference type="Google" id="ProtNLM"/>
    </source>
</evidence>
<feature type="region of interest" description="Disordered" evidence="1">
    <location>
        <begin position="38"/>
        <end position="232"/>
    </location>
</feature>
<protein>
    <recommendedName>
        <fullName evidence="4">DUF3741 domain-containing protein</fullName>
    </recommendedName>
</protein>
<evidence type="ECO:0000313" key="2">
    <source>
        <dbReference type="EMBL" id="MQM00913.1"/>
    </source>
</evidence>
<feature type="region of interest" description="Disordered" evidence="1">
    <location>
        <begin position="265"/>
        <end position="342"/>
    </location>
</feature>
<gene>
    <name evidence="2" type="ORF">Taro_033658</name>
</gene>
<dbReference type="AlphaFoldDB" id="A0A843VPB3"/>
<feature type="compositionally biased region" description="Low complexity" evidence="1">
    <location>
        <begin position="156"/>
        <end position="169"/>
    </location>
</feature>
<dbReference type="PANTHER" id="PTHR37234:SF1">
    <property type="entry name" value="OS03G0319200 PROTEIN"/>
    <property type="match status" value="1"/>
</dbReference>
<sequence length="459" mass="49215">MLASSSRRETAGTTEKSRQAKKVGCMSGIFYFLHFHRHHSRKRLPSPGKRDSKTIVSPPPAPALSPQPEPKPTAAAEPGQKTPHKKRAARQQVMTSPSVAAKSPGDKSTNSKRSAPHEAAPAAAATELGGKTSHNKRAAPDVAAKFGEKTSHNKRAAAPEAAAAPPAAGGSPGGGLSRRLSCDVPRSPTLPSEIRRSNSSGNAARNPPALVARLMGLDDPPPPVDTPDSAAEKRRKLLGALERCDEDLRALKNIIEALHIAESSQKASTASLVVDRGDPATPKRSDSGHAGAVEDKRCLDVDGEQPSPVSVLDALSSPPARRRSNINGSATMAKGGRHDKEARVVDGQSPLFHRNANAASGRRAERPFLEYYSSEPWQRTGTTSHPWQRLPCSRAMEESVEQVWEDGVLEERWELGKVGVGLEADILGDLVAEVVKELGFRRCSRLPLPFDACRKRLCY</sequence>
<feature type="compositionally biased region" description="Basic and acidic residues" evidence="1">
    <location>
        <begin position="1"/>
        <end position="18"/>
    </location>
</feature>
<evidence type="ECO:0000256" key="1">
    <source>
        <dbReference type="SAM" id="MobiDB-lite"/>
    </source>
</evidence>
<feature type="compositionally biased region" description="Pro residues" evidence="1">
    <location>
        <begin position="57"/>
        <end position="71"/>
    </location>
</feature>
<feature type="region of interest" description="Disordered" evidence="1">
    <location>
        <begin position="1"/>
        <end position="21"/>
    </location>
</feature>
<evidence type="ECO:0000313" key="3">
    <source>
        <dbReference type="Proteomes" id="UP000652761"/>
    </source>
</evidence>
<dbReference type="OrthoDB" id="780613at2759"/>
<dbReference type="Proteomes" id="UP000652761">
    <property type="component" value="Unassembled WGS sequence"/>
</dbReference>
<keyword evidence="3" id="KW-1185">Reference proteome</keyword>
<feature type="compositionally biased region" description="Basic and acidic residues" evidence="1">
    <location>
        <begin position="275"/>
        <end position="300"/>
    </location>
</feature>
<dbReference type="EMBL" id="NMUH01002584">
    <property type="protein sequence ID" value="MQM00913.1"/>
    <property type="molecule type" value="Genomic_DNA"/>
</dbReference>
<name>A0A843VPB3_COLES</name>
<proteinExistence type="predicted"/>
<dbReference type="PANTHER" id="PTHR37234">
    <property type="entry name" value="OS03G0319200 PROTEIN"/>
    <property type="match status" value="1"/>
</dbReference>